<dbReference type="PRINTS" id="PR01576">
    <property type="entry name" value="PDEFORMYLASE"/>
</dbReference>
<dbReference type="RefSeq" id="WP_043873622.1">
    <property type="nucleotide sequence ID" value="NZ_CCVW01000001.1"/>
</dbReference>
<keyword evidence="4" id="KW-1185">Reference proteome</keyword>
<dbReference type="Proteomes" id="UP000044071">
    <property type="component" value="Unassembled WGS sequence"/>
</dbReference>
<evidence type="ECO:0000313" key="4">
    <source>
        <dbReference type="Proteomes" id="UP000044071"/>
    </source>
</evidence>
<dbReference type="EC" id="3.5.1.88" evidence="2"/>
<comment type="cofactor">
    <cofactor evidence="2">
        <name>Fe(2+)</name>
        <dbReference type="ChEBI" id="CHEBI:29033"/>
    </cofactor>
    <text evidence="2">Binds 1 Fe(2+) ion.</text>
</comment>
<feature type="active site" evidence="2">
    <location>
        <position position="155"/>
    </location>
</feature>
<accession>A0A078KNE5</accession>
<dbReference type="CDD" id="cd00487">
    <property type="entry name" value="Pep_deformylase"/>
    <property type="match status" value="1"/>
</dbReference>
<gene>
    <name evidence="3" type="primary">def_2</name>
    <name evidence="2" type="synonym">def</name>
    <name evidence="3" type="ORF">BN59_00140</name>
</gene>
<dbReference type="PANTHER" id="PTHR10458">
    <property type="entry name" value="PEPTIDE DEFORMYLASE"/>
    <property type="match status" value="1"/>
</dbReference>
<organism evidence="3 4">
    <name type="scientific">Legionella massiliensis</name>
    <dbReference type="NCBI Taxonomy" id="1034943"/>
    <lineage>
        <taxon>Bacteria</taxon>
        <taxon>Pseudomonadati</taxon>
        <taxon>Pseudomonadota</taxon>
        <taxon>Gammaproteobacteria</taxon>
        <taxon>Legionellales</taxon>
        <taxon>Legionellaceae</taxon>
        <taxon>Legionella</taxon>
    </lineage>
</organism>
<keyword evidence="2" id="KW-0479">Metal-binding</keyword>
<comment type="similarity">
    <text evidence="1 2">Belongs to the polypeptide deformylase family.</text>
</comment>
<comment type="catalytic activity">
    <reaction evidence="2">
        <text>N-terminal N-formyl-L-methionyl-[peptide] + H2O = N-terminal L-methionyl-[peptide] + formate</text>
        <dbReference type="Rhea" id="RHEA:24420"/>
        <dbReference type="Rhea" id="RHEA-COMP:10639"/>
        <dbReference type="Rhea" id="RHEA-COMP:10640"/>
        <dbReference type="ChEBI" id="CHEBI:15377"/>
        <dbReference type="ChEBI" id="CHEBI:15740"/>
        <dbReference type="ChEBI" id="CHEBI:49298"/>
        <dbReference type="ChEBI" id="CHEBI:64731"/>
        <dbReference type="EC" id="3.5.1.88"/>
    </reaction>
</comment>
<feature type="binding site" evidence="2">
    <location>
        <position position="154"/>
    </location>
    <ligand>
        <name>Fe cation</name>
        <dbReference type="ChEBI" id="CHEBI:24875"/>
    </ligand>
</feature>
<proteinExistence type="inferred from homology"/>
<keyword evidence="2" id="KW-0378">Hydrolase</keyword>
<dbReference type="eggNOG" id="COG0242">
    <property type="taxonomic scope" value="Bacteria"/>
</dbReference>
<dbReference type="Pfam" id="PF01327">
    <property type="entry name" value="Pep_deformylase"/>
    <property type="match status" value="1"/>
</dbReference>
<protein>
    <recommendedName>
        <fullName evidence="2">Peptide deformylase</fullName>
        <shortName evidence="2">PDF</shortName>
        <ecNumber evidence="2">3.5.1.88</ecNumber>
    </recommendedName>
    <alternativeName>
        <fullName evidence="2">Polypeptide deformylase</fullName>
    </alternativeName>
</protein>
<dbReference type="InterPro" id="IPR023635">
    <property type="entry name" value="Peptide_deformylase"/>
</dbReference>
<keyword evidence="2" id="KW-0408">Iron</keyword>
<dbReference type="PANTHER" id="PTHR10458:SF22">
    <property type="entry name" value="PEPTIDE DEFORMYLASE"/>
    <property type="match status" value="1"/>
</dbReference>
<dbReference type="EMBL" id="CCSB01000001">
    <property type="protein sequence ID" value="CDZ75880.1"/>
    <property type="molecule type" value="Genomic_DNA"/>
</dbReference>
<evidence type="ECO:0000256" key="1">
    <source>
        <dbReference type="ARBA" id="ARBA00010759"/>
    </source>
</evidence>
<dbReference type="GO" id="GO:0006412">
    <property type="term" value="P:translation"/>
    <property type="evidence" value="ECO:0007669"/>
    <property type="project" value="UniProtKB-UniRule"/>
</dbReference>
<dbReference type="PIRSF" id="PIRSF004749">
    <property type="entry name" value="Pep_def"/>
    <property type="match status" value="1"/>
</dbReference>
<dbReference type="NCBIfam" id="TIGR00079">
    <property type="entry name" value="pept_deformyl"/>
    <property type="match status" value="1"/>
</dbReference>
<dbReference type="GO" id="GO:0042586">
    <property type="term" value="F:peptide deformylase activity"/>
    <property type="evidence" value="ECO:0007669"/>
    <property type="project" value="UniProtKB-UniRule"/>
</dbReference>
<name>A0A078KNE5_9GAMM</name>
<feature type="binding site" evidence="2">
    <location>
        <position position="158"/>
    </location>
    <ligand>
        <name>Fe cation</name>
        <dbReference type="ChEBI" id="CHEBI:24875"/>
    </ligand>
</feature>
<sequence length="206" mass="23353">MIEQKTYALEIITTDQPTHAGVLRTSAQPVNFPLSKADKELIAAMKAKLTELGGVGLAAPQVNHHKQIIAIYIPEEAAFLRSNTKAYPMHIMINPSYEGVESAGRSTDFEGCYSVVNKAGKVPRYNQIKIQFYDEQGHQHSSIENGFYARVLQHEIDHINGTLIINRLTADCVQGSMEEMMALRRKELDPKRRELFDKWLQEKIKK</sequence>
<dbReference type="GO" id="GO:0046872">
    <property type="term" value="F:metal ion binding"/>
    <property type="evidence" value="ECO:0007669"/>
    <property type="project" value="UniProtKB-KW"/>
</dbReference>
<dbReference type="InterPro" id="IPR036821">
    <property type="entry name" value="Peptide_deformylase_sf"/>
</dbReference>
<keyword evidence="2" id="KW-0648">Protein biosynthesis</keyword>
<comment type="function">
    <text evidence="2">Removes the formyl group from the N-terminal Met of newly synthesized proteins. Requires at least a dipeptide for an efficient rate of reaction. N-terminal L-methionine is a prerequisite for activity but the enzyme has broad specificity at other positions.</text>
</comment>
<dbReference type="SUPFAM" id="SSF56420">
    <property type="entry name" value="Peptide deformylase"/>
    <property type="match status" value="1"/>
</dbReference>
<dbReference type="STRING" id="1034943.BN59_00140"/>
<dbReference type="AlphaFoldDB" id="A0A078KNE5"/>
<evidence type="ECO:0000313" key="3">
    <source>
        <dbReference type="EMBL" id="CDZ75880.1"/>
    </source>
</evidence>
<dbReference type="Gene3D" id="3.90.45.10">
    <property type="entry name" value="Peptide deformylase"/>
    <property type="match status" value="1"/>
</dbReference>
<dbReference type="HAMAP" id="MF_00163">
    <property type="entry name" value="Pep_deformylase"/>
    <property type="match status" value="1"/>
</dbReference>
<reference evidence="3 4" key="1">
    <citation type="submission" date="2014-06" db="EMBL/GenBank/DDBJ databases">
        <authorList>
            <person name="Urmite Genomes Urmite Genomes"/>
        </authorList>
    </citation>
    <scope>NUCLEOTIDE SEQUENCE [LARGE SCALE GENOMIC DNA]</scope>
</reference>
<feature type="binding site" evidence="2">
    <location>
        <position position="112"/>
    </location>
    <ligand>
        <name>Fe cation</name>
        <dbReference type="ChEBI" id="CHEBI:24875"/>
    </ligand>
</feature>
<evidence type="ECO:0000256" key="2">
    <source>
        <dbReference type="HAMAP-Rule" id="MF_00163"/>
    </source>
</evidence>